<reference evidence="7 8" key="1">
    <citation type="submission" date="2020-02" db="EMBL/GenBank/DDBJ databases">
        <title>Genome sequencing for Kineobactrum sp. M2.</title>
        <authorList>
            <person name="Park S.-J."/>
        </authorList>
    </citation>
    <scope>NUCLEOTIDE SEQUENCE [LARGE SCALE GENOMIC DNA]</scope>
    <source>
        <strain evidence="7 8">M2</strain>
    </source>
</reference>
<dbReference type="Proteomes" id="UP000477680">
    <property type="component" value="Chromosome"/>
</dbReference>
<dbReference type="Pfam" id="PF00389">
    <property type="entry name" value="2-Hacid_dh"/>
    <property type="match status" value="1"/>
</dbReference>
<dbReference type="InterPro" id="IPR006139">
    <property type="entry name" value="D-isomer_2_OHA_DH_cat_dom"/>
</dbReference>
<dbReference type="KEGG" id="kim:G3T16_02505"/>
<dbReference type="PANTHER" id="PTHR10996:SF283">
    <property type="entry name" value="GLYOXYLATE_HYDROXYPYRUVATE REDUCTASE B"/>
    <property type="match status" value="1"/>
</dbReference>
<dbReference type="InterPro" id="IPR029753">
    <property type="entry name" value="D-isomer_DH_CS"/>
</dbReference>
<protein>
    <submittedName>
        <fullName evidence="7">D-glycerate dehydrogenase</fullName>
    </submittedName>
</protein>
<dbReference type="InterPro" id="IPR050223">
    <property type="entry name" value="D-isomer_2-hydroxyacid_DH"/>
</dbReference>
<feature type="domain" description="D-isomer specific 2-hydroxyacid dehydrogenase NAD-binding" evidence="6">
    <location>
        <begin position="102"/>
        <end position="278"/>
    </location>
</feature>
<dbReference type="PROSITE" id="PS00671">
    <property type="entry name" value="D_2_HYDROXYACID_DH_3"/>
    <property type="match status" value="1"/>
</dbReference>
<evidence type="ECO:0000313" key="8">
    <source>
        <dbReference type="Proteomes" id="UP000477680"/>
    </source>
</evidence>
<dbReference type="InterPro" id="IPR036291">
    <property type="entry name" value="NAD(P)-bd_dom_sf"/>
</dbReference>
<dbReference type="GO" id="GO:0030267">
    <property type="term" value="F:glyoxylate reductase (NADPH) activity"/>
    <property type="evidence" value="ECO:0007669"/>
    <property type="project" value="TreeGrafter"/>
</dbReference>
<feature type="domain" description="D-isomer specific 2-hydroxyacid dehydrogenase catalytic" evidence="5">
    <location>
        <begin position="34"/>
        <end position="310"/>
    </location>
</feature>
<evidence type="ECO:0000313" key="7">
    <source>
        <dbReference type="EMBL" id="QIB64436.1"/>
    </source>
</evidence>
<dbReference type="RefSeq" id="WP_163493686.1">
    <property type="nucleotide sequence ID" value="NZ_CP048711.1"/>
</dbReference>
<keyword evidence="8" id="KW-1185">Reference proteome</keyword>
<organism evidence="7 8">
    <name type="scientific">Kineobactrum salinum</name>
    <dbReference type="NCBI Taxonomy" id="2708301"/>
    <lineage>
        <taxon>Bacteria</taxon>
        <taxon>Pseudomonadati</taxon>
        <taxon>Pseudomonadota</taxon>
        <taxon>Gammaproteobacteria</taxon>
        <taxon>Cellvibrionales</taxon>
        <taxon>Halieaceae</taxon>
        <taxon>Kineobactrum</taxon>
    </lineage>
</organism>
<name>A0A6C0TXD0_9GAMM</name>
<keyword evidence="3" id="KW-0520">NAD</keyword>
<dbReference type="InterPro" id="IPR006140">
    <property type="entry name" value="D-isomer_DH_NAD-bd"/>
</dbReference>
<dbReference type="SUPFAM" id="SSF51735">
    <property type="entry name" value="NAD(P)-binding Rossmann-fold domains"/>
    <property type="match status" value="1"/>
</dbReference>
<evidence type="ECO:0000259" key="5">
    <source>
        <dbReference type="Pfam" id="PF00389"/>
    </source>
</evidence>
<dbReference type="PANTHER" id="PTHR10996">
    <property type="entry name" value="2-HYDROXYACID DEHYDROGENASE-RELATED"/>
    <property type="match status" value="1"/>
</dbReference>
<evidence type="ECO:0000256" key="1">
    <source>
        <dbReference type="ARBA" id="ARBA00005854"/>
    </source>
</evidence>
<dbReference type="SUPFAM" id="SSF52283">
    <property type="entry name" value="Formate/glycerate dehydrogenase catalytic domain-like"/>
    <property type="match status" value="1"/>
</dbReference>
<dbReference type="PROSITE" id="PS00670">
    <property type="entry name" value="D_2_HYDROXYACID_DH_2"/>
    <property type="match status" value="1"/>
</dbReference>
<dbReference type="Gene3D" id="3.40.50.720">
    <property type="entry name" value="NAD(P)-binding Rossmann-like Domain"/>
    <property type="match status" value="2"/>
</dbReference>
<proteinExistence type="inferred from homology"/>
<accession>A0A6C0TXD0</accession>
<dbReference type="GO" id="GO:0051287">
    <property type="term" value="F:NAD binding"/>
    <property type="evidence" value="ECO:0007669"/>
    <property type="project" value="InterPro"/>
</dbReference>
<evidence type="ECO:0000256" key="4">
    <source>
        <dbReference type="RuleBase" id="RU003719"/>
    </source>
</evidence>
<sequence length="318" mass="33635">MPDTAIAVSRELPAGLAQGLASLGEVRITAAKPDLMQDCGVYVTTPMDPVPEGLIDQLPGSIALIASIGVGTDHIDLEAATRRGLLVSNTPVVTQDTADLCFALLLATCRRLNYSERRLRAGDWSAGAAVEGMRVHGKTLGIVGFGGIGQALARRARGFDMRVLYHGPGRKVGAEATLGAEYRAGLRELLEEADIVSLNCPLNAATRHLINRQSLSWMKPGSVLINTGRGPLVDEAALIEALHDGSLGAAGLDVFEFEPEVSPGLLELDNVCLLAHIGSASIECRRDMGTRLLRNIQAYFRDGRPLDNCVPVPASAAG</sequence>
<dbReference type="AlphaFoldDB" id="A0A6C0TXD0"/>
<dbReference type="CDD" id="cd05301">
    <property type="entry name" value="GDH"/>
    <property type="match status" value="1"/>
</dbReference>
<dbReference type="GO" id="GO:0005829">
    <property type="term" value="C:cytosol"/>
    <property type="evidence" value="ECO:0007669"/>
    <property type="project" value="TreeGrafter"/>
</dbReference>
<evidence type="ECO:0000256" key="3">
    <source>
        <dbReference type="ARBA" id="ARBA00023027"/>
    </source>
</evidence>
<dbReference type="FunFam" id="3.40.50.720:FF:000203">
    <property type="entry name" value="D-3-phosphoglycerate dehydrogenase (SerA)"/>
    <property type="match status" value="1"/>
</dbReference>
<evidence type="ECO:0000256" key="2">
    <source>
        <dbReference type="ARBA" id="ARBA00023002"/>
    </source>
</evidence>
<comment type="similarity">
    <text evidence="1 4">Belongs to the D-isomer specific 2-hydroxyacid dehydrogenase family.</text>
</comment>
<dbReference type="EMBL" id="CP048711">
    <property type="protein sequence ID" value="QIB64436.1"/>
    <property type="molecule type" value="Genomic_DNA"/>
</dbReference>
<keyword evidence="2 4" id="KW-0560">Oxidoreductase</keyword>
<dbReference type="Pfam" id="PF02826">
    <property type="entry name" value="2-Hacid_dh_C"/>
    <property type="match status" value="1"/>
</dbReference>
<gene>
    <name evidence="7" type="ORF">G3T16_02505</name>
</gene>
<dbReference type="GO" id="GO:0016618">
    <property type="term" value="F:hydroxypyruvate reductase [NAD(P)H] activity"/>
    <property type="evidence" value="ECO:0007669"/>
    <property type="project" value="TreeGrafter"/>
</dbReference>
<evidence type="ECO:0000259" key="6">
    <source>
        <dbReference type="Pfam" id="PF02826"/>
    </source>
</evidence>